<reference evidence="5" key="1">
    <citation type="submission" date="2023-05" db="EMBL/GenBank/DDBJ databases">
        <title>Streptantibioticus silvisoli sp. nov., acidotolerant actinomycetes 1 from pine litter.</title>
        <authorList>
            <person name="Swiecimska M."/>
            <person name="Golinska P."/>
            <person name="Sangal V."/>
            <person name="Wachnowicz B."/>
            <person name="Goodfellow M."/>
        </authorList>
    </citation>
    <scope>NUCLEOTIDE SEQUENCE</scope>
    <source>
        <strain evidence="5">SL13</strain>
    </source>
</reference>
<evidence type="ECO:0000259" key="4">
    <source>
        <dbReference type="PROSITE" id="PS50901"/>
    </source>
</evidence>
<dbReference type="GO" id="GO:0005524">
    <property type="term" value="F:ATP binding"/>
    <property type="evidence" value="ECO:0007669"/>
    <property type="project" value="UniProtKB-UniRule"/>
</dbReference>
<accession>A0AA90H028</accession>
<keyword evidence="2 3" id="KW-0067">ATP-binding</keyword>
<feature type="domain" description="FtsK" evidence="4">
    <location>
        <begin position="167"/>
        <end position="367"/>
    </location>
</feature>
<dbReference type="SUPFAM" id="SSF52540">
    <property type="entry name" value="P-loop containing nucleoside triphosphate hydrolases"/>
    <property type="match status" value="1"/>
</dbReference>
<dbReference type="EMBL" id="JABXJJ020000023">
    <property type="protein sequence ID" value="MDI5971478.1"/>
    <property type="molecule type" value="Genomic_DNA"/>
</dbReference>
<keyword evidence="1 3" id="KW-0547">Nucleotide-binding</keyword>
<evidence type="ECO:0000256" key="3">
    <source>
        <dbReference type="PROSITE-ProRule" id="PRU00289"/>
    </source>
</evidence>
<protein>
    <submittedName>
        <fullName evidence="5">FtsK/SpoIIIE domain-containing protein</fullName>
    </submittedName>
</protein>
<dbReference type="InterPro" id="IPR027417">
    <property type="entry name" value="P-loop_NTPase"/>
</dbReference>
<dbReference type="AlphaFoldDB" id="A0AA90H028"/>
<evidence type="ECO:0000256" key="1">
    <source>
        <dbReference type="ARBA" id="ARBA00022741"/>
    </source>
</evidence>
<dbReference type="RefSeq" id="WP_271315158.1">
    <property type="nucleotide sequence ID" value="NZ_JABXJJ020000023.1"/>
</dbReference>
<feature type="binding site" evidence="3">
    <location>
        <begin position="186"/>
        <end position="193"/>
    </location>
    <ligand>
        <name>ATP</name>
        <dbReference type="ChEBI" id="CHEBI:30616"/>
    </ligand>
</feature>
<evidence type="ECO:0000313" key="5">
    <source>
        <dbReference type="EMBL" id="MDI5971478.1"/>
    </source>
</evidence>
<dbReference type="GO" id="GO:0003677">
    <property type="term" value="F:DNA binding"/>
    <property type="evidence" value="ECO:0007669"/>
    <property type="project" value="InterPro"/>
</dbReference>
<dbReference type="PROSITE" id="PS50901">
    <property type="entry name" value="FTSK"/>
    <property type="match status" value="1"/>
</dbReference>
<dbReference type="Gene3D" id="3.40.50.300">
    <property type="entry name" value="P-loop containing nucleotide triphosphate hydrolases"/>
    <property type="match status" value="1"/>
</dbReference>
<organism evidence="5">
    <name type="scientific">Streptantibioticus silvisoli</name>
    <dbReference type="NCBI Taxonomy" id="2705255"/>
    <lineage>
        <taxon>Bacteria</taxon>
        <taxon>Bacillati</taxon>
        <taxon>Actinomycetota</taxon>
        <taxon>Actinomycetes</taxon>
        <taxon>Kitasatosporales</taxon>
        <taxon>Streptomycetaceae</taxon>
        <taxon>Streptantibioticus</taxon>
    </lineage>
</organism>
<name>A0AA90H028_9ACTN</name>
<proteinExistence type="predicted"/>
<gene>
    <name evidence="5" type="ORF">POF50_019430</name>
</gene>
<dbReference type="PANTHER" id="PTHR22683:SF41">
    <property type="entry name" value="DNA TRANSLOCASE FTSK"/>
    <property type="match status" value="1"/>
</dbReference>
<comment type="caution">
    <text evidence="5">The sequence shown here is derived from an EMBL/GenBank/DDBJ whole genome shotgun (WGS) entry which is preliminary data.</text>
</comment>
<dbReference type="PANTHER" id="PTHR22683">
    <property type="entry name" value="SPORULATION PROTEIN RELATED"/>
    <property type="match status" value="1"/>
</dbReference>
<sequence length="457" mass="49167">MADLSTLLEIAAPIAGAGGLGYAKVRAPGMYWSLVGLPVTYGRFRFTYRATMDVCGLTVQPSAFRAWFVRNVARGEVLPVPPRVRKIRPSATGLRVTLRLAPGMEPADVVAASNRLRHAFGVHAVHVVETGPGLVELRMTGYDVLNKVRVPRRFPRGRLVVPVAVREDGTAFVRDYGAMPHALTLGANQSGKSMYQRNLIAGLAKLPVALVGIDCKRGVELSPFARRLSALATNPGEASTLLDVLVTEMESRFDALRDYQGIAASTPDGQITSDLWGLPEHLRPVPVVVMVDEVAELFLVTSKKDEERRDRMVTQMVRLGQLARAVGIYLEICGQRFGSDLGRGATALRAQLTGRVVHRVNDKQTAEMGLGDYAPDAVPVVTSIPANRPGLAVASDASGGWSRIRTPHMTLTEAAAICSTHAHRVPDLPALAVFRPVVPAVVPTAGPSLVKPRPVTD</sequence>
<dbReference type="Pfam" id="PF01580">
    <property type="entry name" value="FtsK_SpoIIIE"/>
    <property type="match status" value="1"/>
</dbReference>
<dbReference type="InterPro" id="IPR050206">
    <property type="entry name" value="FtsK/SpoIIIE/SftA"/>
</dbReference>
<dbReference type="InterPro" id="IPR002543">
    <property type="entry name" value="FtsK_dom"/>
</dbReference>
<evidence type="ECO:0000256" key="2">
    <source>
        <dbReference type="ARBA" id="ARBA00022840"/>
    </source>
</evidence>